<dbReference type="EMBL" id="CP154795">
    <property type="protein sequence ID" value="XAN07736.1"/>
    <property type="molecule type" value="Genomic_DNA"/>
</dbReference>
<organism evidence="3 4">
    <name type="scientific">Ammonicoccus fulvus</name>
    <dbReference type="NCBI Taxonomy" id="3138240"/>
    <lineage>
        <taxon>Bacteria</taxon>
        <taxon>Bacillati</taxon>
        <taxon>Actinomycetota</taxon>
        <taxon>Actinomycetes</taxon>
        <taxon>Propionibacteriales</taxon>
        <taxon>Propionibacteriaceae</taxon>
        <taxon>Ammonicoccus</taxon>
    </lineage>
</organism>
<name>A0ABZ3FNW3_9ACTN</name>
<dbReference type="InterPro" id="IPR011053">
    <property type="entry name" value="Single_hybrid_motif"/>
</dbReference>
<evidence type="ECO:0000313" key="3">
    <source>
        <dbReference type="EMBL" id="XAN07736.1"/>
    </source>
</evidence>
<gene>
    <name evidence="3" type="ORF">AADG42_10625</name>
</gene>
<dbReference type="Gene3D" id="2.40.50.100">
    <property type="match status" value="1"/>
</dbReference>
<protein>
    <submittedName>
        <fullName evidence="3">Biotin/lipoyl-containing protein</fullName>
    </submittedName>
</protein>
<dbReference type="PANTHER" id="PTHR45266">
    <property type="entry name" value="OXALOACETATE DECARBOXYLASE ALPHA CHAIN"/>
    <property type="match status" value="1"/>
</dbReference>
<dbReference type="CDD" id="cd06850">
    <property type="entry name" value="biotinyl_domain"/>
    <property type="match status" value="1"/>
</dbReference>
<feature type="domain" description="Lipoyl-binding" evidence="2">
    <location>
        <begin position="61"/>
        <end position="138"/>
    </location>
</feature>
<dbReference type="Pfam" id="PF00364">
    <property type="entry name" value="Biotin_lipoyl"/>
    <property type="match status" value="1"/>
</dbReference>
<dbReference type="RefSeq" id="WP_425309194.1">
    <property type="nucleotide sequence ID" value="NZ_CP154795.1"/>
</dbReference>
<dbReference type="InterPro" id="IPR000089">
    <property type="entry name" value="Biotin_lipoyl"/>
</dbReference>
<reference evidence="3 4" key="1">
    <citation type="submission" date="2024-04" db="EMBL/GenBank/DDBJ databases">
        <title>Isolation of an actinomycete strain from pig manure.</title>
        <authorList>
            <person name="Gong T."/>
            <person name="Yu Z."/>
            <person name="An M."/>
            <person name="Wei C."/>
            <person name="Yang W."/>
            <person name="Liu L."/>
        </authorList>
    </citation>
    <scope>NUCLEOTIDE SEQUENCE [LARGE SCALE GENOMIC DNA]</scope>
    <source>
        <strain evidence="3 4">ZF39</strain>
    </source>
</reference>
<evidence type="ECO:0000313" key="4">
    <source>
        <dbReference type="Proteomes" id="UP001442841"/>
    </source>
</evidence>
<keyword evidence="1" id="KW-0092">Biotin</keyword>
<evidence type="ECO:0000256" key="1">
    <source>
        <dbReference type="ARBA" id="ARBA00023267"/>
    </source>
</evidence>
<dbReference type="SUPFAM" id="SSF51230">
    <property type="entry name" value="Single hybrid motif"/>
    <property type="match status" value="1"/>
</dbReference>
<accession>A0ABZ3FNW3</accession>
<dbReference type="PANTHER" id="PTHR45266:SF3">
    <property type="entry name" value="OXALOACETATE DECARBOXYLASE ALPHA CHAIN"/>
    <property type="match status" value="1"/>
</dbReference>
<evidence type="ECO:0000259" key="2">
    <source>
        <dbReference type="PROSITE" id="PS50968"/>
    </source>
</evidence>
<sequence length="138" mass="13880">MIRTLRVTVDGHEYQVTVEDLTDTNNQLYPAPGSMTVPLPGPPPVGASPLPPAPPAAVPASAESGVATAGAVIAPMSGVLVEILVHQGQQVPDGATVAVIEAMKMKTPVVVKQGGTVQSVSASVGDGIQVGQTILILS</sequence>
<dbReference type="Proteomes" id="UP001442841">
    <property type="component" value="Chromosome"/>
</dbReference>
<dbReference type="InterPro" id="IPR050709">
    <property type="entry name" value="Biotin_Carboxyl_Carrier/Decarb"/>
</dbReference>
<keyword evidence="4" id="KW-1185">Reference proteome</keyword>
<proteinExistence type="predicted"/>
<dbReference type="PROSITE" id="PS50968">
    <property type="entry name" value="BIOTINYL_LIPOYL"/>
    <property type="match status" value="1"/>
</dbReference>